<dbReference type="GO" id="GO:0032259">
    <property type="term" value="P:methylation"/>
    <property type="evidence" value="ECO:0007669"/>
    <property type="project" value="UniProtKB-KW"/>
</dbReference>
<evidence type="ECO:0000256" key="3">
    <source>
        <dbReference type="ARBA" id="ARBA00022603"/>
    </source>
</evidence>
<evidence type="ECO:0000256" key="2">
    <source>
        <dbReference type="ARBA" id="ARBA00005891"/>
    </source>
</evidence>
<dbReference type="InterPro" id="IPR003788">
    <property type="entry name" value="NDUFAF7"/>
</dbReference>
<comment type="function">
    <text evidence="7">Arginine methyltransferase involved in the assembly or stability of mitochondrial NADH:ubiquinone oxidoreductase complex (complex I).</text>
</comment>
<comment type="catalytic activity">
    <reaction evidence="6 7">
        <text>L-arginyl-[protein] + 2 S-adenosyl-L-methionine = N(omega),N(omega)'-dimethyl-L-arginyl-[protein] + 2 S-adenosyl-L-homocysteine + 2 H(+)</text>
        <dbReference type="Rhea" id="RHEA:48108"/>
        <dbReference type="Rhea" id="RHEA-COMP:10532"/>
        <dbReference type="Rhea" id="RHEA-COMP:11992"/>
        <dbReference type="ChEBI" id="CHEBI:15378"/>
        <dbReference type="ChEBI" id="CHEBI:29965"/>
        <dbReference type="ChEBI" id="CHEBI:57856"/>
        <dbReference type="ChEBI" id="CHEBI:59789"/>
        <dbReference type="ChEBI" id="CHEBI:88221"/>
        <dbReference type="EC" id="2.1.1.320"/>
    </reaction>
</comment>
<sequence length="431" mass="49001">MLRLLKESLLLKKKHFAASIASVATCNQNFQKDVQAQTISLKKHLHDKIKTTGPISVADFMLQALTDPDEGYYMKRDMFGEDGDFVTSPELSQMFGELIAIWIVNEWLACGSPTEVQVVELGPGRGTLMEDVIRTFNSLGNTLKNISISIHLVEISLYLSNLQHKNLCQVNSDKMTSTVEPRLHYTLHGKSKYGQDMFWHDRIQDVPAKKFTFFIAHEFFDALPVHQFVKDNNIWKEVYVDVCTTSNFPNFRFVLLPHPTLACRTLIKPNEHRQKIEVSPRSGIIIEEIARRIAHNGGSALIADYGHFGSKEHTLRGFKSHKIVDVLTNVGEADVTADVDFKYLKEIAERCDVMTCGPITQQSFLKNMGIDTRIMMLLRNSDSEEMKRKLIGSYDMLVNPEKMGEKFKFFSMVNKDRLLNNEGKTAVTAFA</sequence>
<keyword evidence="3 7" id="KW-0489">Methyltransferase</keyword>
<dbReference type="AlphaFoldDB" id="A0A6F9DMJ8"/>
<gene>
    <name evidence="8" type="primary">Ndufaf7</name>
</gene>
<dbReference type="InterPro" id="IPR029063">
    <property type="entry name" value="SAM-dependent_MTases_sf"/>
</dbReference>
<dbReference type="Gene3D" id="3.40.50.12710">
    <property type="match status" value="1"/>
</dbReference>
<comment type="subcellular location">
    <subcellularLocation>
        <location evidence="1 7">Mitochondrion</location>
    </subcellularLocation>
</comment>
<dbReference type="SUPFAM" id="SSF53335">
    <property type="entry name" value="S-adenosyl-L-methionine-dependent methyltransferases"/>
    <property type="match status" value="1"/>
</dbReference>
<evidence type="ECO:0000313" key="8">
    <source>
        <dbReference type="EMBL" id="CAB3264260.1"/>
    </source>
</evidence>
<dbReference type="InterPro" id="IPR038375">
    <property type="entry name" value="NDUFAF7_sf"/>
</dbReference>
<name>A0A6F9DMJ8_9ASCI</name>
<proteinExistence type="evidence at transcript level"/>
<reference evidence="8" key="1">
    <citation type="submission" date="2020-04" db="EMBL/GenBank/DDBJ databases">
        <authorList>
            <person name="Neveu A P."/>
        </authorList>
    </citation>
    <scope>NUCLEOTIDE SEQUENCE</scope>
    <source>
        <tissue evidence="8">Whole embryo</tissue>
    </source>
</reference>
<accession>A0A6F9DMJ8</accession>
<keyword evidence="4 7" id="KW-0808">Transferase</keyword>
<evidence type="ECO:0000256" key="1">
    <source>
        <dbReference type="ARBA" id="ARBA00004173"/>
    </source>
</evidence>
<protein>
    <recommendedName>
        <fullName evidence="7">Protein arginine methyltransferase NDUFAF7</fullName>
        <ecNumber evidence="7">2.1.1.320</ecNumber>
    </recommendedName>
</protein>
<evidence type="ECO:0000256" key="6">
    <source>
        <dbReference type="ARBA" id="ARBA00048612"/>
    </source>
</evidence>
<organism evidence="8">
    <name type="scientific">Phallusia mammillata</name>
    <dbReference type="NCBI Taxonomy" id="59560"/>
    <lineage>
        <taxon>Eukaryota</taxon>
        <taxon>Metazoa</taxon>
        <taxon>Chordata</taxon>
        <taxon>Tunicata</taxon>
        <taxon>Ascidiacea</taxon>
        <taxon>Phlebobranchia</taxon>
        <taxon>Ascidiidae</taxon>
        <taxon>Phallusia</taxon>
    </lineage>
</organism>
<dbReference type="EMBL" id="LR788398">
    <property type="protein sequence ID" value="CAB3264260.1"/>
    <property type="molecule type" value="mRNA"/>
</dbReference>
<dbReference type="GO" id="GO:0005739">
    <property type="term" value="C:mitochondrion"/>
    <property type="evidence" value="ECO:0007669"/>
    <property type="project" value="UniProtKB-SubCell"/>
</dbReference>
<evidence type="ECO:0000256" key="5">
    <source>
        <dbReference type="ARBA" id="ARBA00023128"/>
    </source>
</evidence>
<dbReference type="GO" id="GO:0035243">
    <property type="term" value="F:protein-arginine omega-N symmetric methyltransferase activity"/>
    <property type="evidence" value="ECO:0007669"/>
    <property type="project" value="UniProtKB-EC"/>
</dbReference>
<dbReference type="Pfam" id="PF02636">
    <property type="entry name" value="Methyltransf_28"/>
    <property type="match status" value="1"/>
</dbReference>
<dbReference type="EC" id="2.1.1.320" evidence="7"/>
<keyword evidence="5 7" id="KW-0496">Mitochondrion</keyword>
<comment type="similarity">
    <text evidence="2 7">Belongs to the NDUFAF7 family.</text>
</comment>
<evidence type="ECO:0000256" key="7">
    <source>
        <dbReference type="RuleBase" id="RU364114"/>
    </source>
</evidence>
<evidence type="ECO:0000256" key="4">
    <source>
        <dbReference type="ARBA" id="ARBA00022679"/>
    </source>
</evidence>
<dbReference type="GO" id="GO:0032981">
    <property type="term" value="P:mitochondrial respiratory chain complex I assembly"/>
    <property type="evidence" value="ECO:0007669"/>
    <property type="project" value="TreeGrafter"/>
</dbReference>
<dbReference type="PANTHER" id="PTHR12049">
    <property type="entry name" value="PROTEIN ARGININE METHYLTRANSFERASE NDUFAF7, MITOCHONDRIAL"/>
    <property type="match status" value="1"/>
</dbReference>
<keyword evidence="8" id="KW-0830">Ubiquinone</keyword>
<dbReference type="PANTHER" id="PTHR12049:SF7">
    <property type="entry name" value="PROTEIN ARGININE METHYLTRANSFERASE NDUFAF7, MITOCHONDRIAL"/>
    <property type="match status" value="1"/>
</dbReference>